<evidence type="ECO:0000313" key="2">
    <source>
        <dbReference type="EnsemblPlants" id="Bo2g024370.1"/>
    </source>
</evidence>
<dbReference type="Proteomes" id="UP000032141">
    <property type="component" value="Chromosome C2"/>
</dbReference>
<evidence type="ECO:0008006" key="4">
    <source>
        <dbReference type="Google" id="ProtNLM"/>
    </source>
</evidence>
<accession>A0A0D3AKL1</accession>
<keyword evidence="1" id="KW-1133">Transmembrane helix</keyword>
<reference evidence="2" key="2">
    <citation type="submission" date="2015-03" db="UniProtKB">
        <authorList>
            <consortium name="EnsemblPlants"/>
        </authorList>
    </citation>
    <scope>IDENTIFICATION</scope>
</reference>
<dbReference type="EnsemblPlants" id="Bo2g024370.1">
    <property type="protein sequence ID" value="Bo2g024370.1"/>
    <property type="gene ID" value="Bo2g024370"/>
</dbReference>
<keyword evidence="1" id="KW-0472">Membrane</keyword>
<dbReference type="AlphaFoldDB" id="A0A0D3AKL1"/>
<protein>
    <recommendedName>
        <fullName evidence="4">Myb-like domain-containing protein</fullName>
    </recommendedName>
</protein>
<dbReference type="PANTHER" id="PTHR45023:SF4">
    <property type="entry name" value="GLYCINE-RICH PROTEIN-RELATED"/>
    <property type="match status" value="1"/>
</dbReference>
<evidence type="ECO:0000256" key="1">
    <source>
        <dbReference type="SAM" id="Phobius"/>
    </source>
</evidence>
<evidence type="ECO:0000313" key="3">
    <source>
        <dbReference type="Proteomes" id="UP000032141"/>
    </source>
</evidence>
<feature type="transmembrane region" description="Helical" evidence="1">
    <location>
        <begin position="182"/>
        <end position="202"/>
    </location>
</feature>
<organism evidence="2 3">
    <name type="scientific">Brassica oleracea var. oleracea</name>
    <dbReference type="NCBI Taxonomy" id="109376"/>
    <lineage>
        <taxon>Eukaryota</taxon>
        <taxon>Viridiplantae</taxon>
        <taxon>Streptophyta</taxon>
        <taxon>Embryophyta</taxon>
        <taxon>Tracheophyta</taxon>
        <taxon>Spermatophyta</taxon>
        <taxon>Magnoliopsida</taxon>
        <taxon>eudicotyledons</taxon>
        <taxon>Gunneridae</taxon>
        <taxon>Pentapetalae</taxon>
        <taxon>rosids</taxon>
        <taxon>malvids</taxon>
        <taxon>Brassicales</taxon>
        <taxon>Brassicaceae</taxon>
        <taxon>Brassiceae</taxon>
        <taxon>Brassica</taxon>
    </lineage>
</organism>
<proteinExistence type="predicted"/>
<keyword evidence="3" id="KW-1185">Reference proteome</keyword>
<reference evidence="2 3" key="1">
    <citation type="journal article" date="2014" name="Genome Biol.">
        <title>Transcriptome and methylome profiling reveals relics of genome dominance in the mesopolyploid Brassica oleracea.</title>
        <authorList>
            <person name="Parkin I.A."/>
            <person name="Koh C."/>
            <person name="Tang H."/>
            <person name="Robinson S.J."/>
            <person name="Kagale S."/>
            <person name="Clarke W.E."/>
            <person name="Town C.D."/>
            <person name="Nixon J."/>
            <person name="Krishnakumar V."/>
            <person name="Bidwell S.L."/>
            <person name="Denoeud F."/>
            <person name="Belcram H."/>
            <person name="Links M.G."/>
            <person name="Just J."/>
            <person name="Clarke C."/>
            <person name="Bender T."/>
            <person name="Huebert T."/>
            <person name="Mason A.S."/>
            <person name="Pires J.C."/>
            <person name="Barker G."/>
            <person name="Moore J."/>
            <person name="Walley P.G."/>
            <person name="Manoli S."/>
            <person name="Batley J."/>
            <person name="Edwards D."/>
            <person name="Nelson M.N."/>
            <person name="Wang X."/>
            <person name="Paterson A.H."/>
            <person name="King G."/>
            <person name="Bancroft I."/>
            <person name="Chalhoub B."/>
            <person name="Sharpe A.G."/>
        </authorList>
    </citation>
    <scope>NUCLEOTIDE SEQUENCE</scope>
    <source>
        <strain evidence="2 3">cv. TO1000</strain>
    </source>
</reference>
<dbReference type="PANTHER" id="PTHR45023">
    <property type="match status" value="1"/>
</dbReference>
<dbReference type="Gramene" id="Bo2g024370.1">
    <property type="protein sequence ID" value="Bo2g024370.1"/>
    <property type="gene ID" value="Bo2g024370"/>
</dbReference>
<name>A0A0D3AKL1_BRAOL</name>
<keyword evidence="1" id="KW-0812">Transmembrane</keyword>
<sequence length="203" mass="23730">MNPYSQSSGYMGLLHSQQESVLHNQCEAPTPTPPTDIPVERGKRHKWTPADDELLISAWLNTSKGAIVGNNQKSGTFWQRVGYYFLAALLRRDGCQRSEHLHYKQRWHKINDQTNKFCECHVWKWWDEAVMEEMRARDRHTLQLAKKVDSLNFLNDYETEQKLVRLENLVFELAKNKSRSSFDYFVAVMAIVIIVIGIVLIFM</sequence>
<dbReference type="HOGENOM" id="CLU_1350554_0_0_1"/>